<feature type="transmembrane region" description="Helical" evidence="1">
    <location>
        <begin position="91"/>
        <end position="112"/>
    </location>
</feature>
<sequence length="376" mass="41698">MLNNSPHDALAHYEELHVAIIESIEHRQLLGGISTALLALLVYYNSSGYELPYTWHWTLAVFSVSLFKTIIYQCSKKRVCKKLSLQLRNAVAIISAALTGVLWSAPINFINISSTAEFVMTTLIISGIMTGSINAYLGQLRCVLCISTPISISIIICLFTKISPTPYAAISSVIVFYLFIYLTCIYTRDSVHELLLAKHEKGLLINRLQDKQKLLSDMARTDALTGLPNRRLLAEQFENLANGFSHNNEKFAALFIDMNNFKLINDEHGHEVGDKALILLADTLRNAVRKSDVVARLGGDEFIVIVKNVNSKDEVDAVTQKITESLEITIDVDSHKINASASIGVSVYPDDGNSLEALINAADASMFCEKRKSRMK</sequence>
<keyword evidence="1" id="KW-0472">Membrane</keyword>
<dbReference type="InterPro" id="IPR029787">
    <property type="entry name" value="Nucleotide_cyclase"/>
</dbReference>
<accession>C4XM69</accession>
<evidence type="ECO:0000256" key="1">
    <source>
        <dbReference type="SAM" id="Phobius"/>
    </source>
</evidence>
<dbReference type="STRING" id="573370.DMR_37060"/>
<dbReference type="AlphaFoldDB" id="C4XM69"/>
<dbReference type="RefSeq" id="WP_015862339.1">
    <property type="nucleotide sequence ID" value="NC_012796.1"/>
</dbReference>
<name>C4XM69_SOLM1</name>
<dbReference type="eggNOG" id="COG5001">
    <property type="taxonomic scope" value="Bacteria"/>
</dbReference>
<feature type="domain" description="GGDEF" evidence="2">
    <location>
        <begin position="249"/>
        <end position="376"/>
    </location>
</feature>
<dbReference type="NCBIfam" id="TIGR00254">
    <property type="entry name" value="GGDEF"/>
    <property type="match status" value="1"/>
</dbReference>
<organism evidence="3 4">
    <name type="scientific">Solidesulfovibrio magneticus (strain ATCC 700980 / DSM 13731 / RS-1)</name>
    <name type="common">Desulfovibrio magneticus</name>
    <dbReference type="NCBI Taxonomy" id="573370"/>
    <lineage>
        <taxon>Bacteria</taxon>
        <taxon>Pseudomonadati</taxon>
        <taxon>Thermodesulfobacteriota</taxon>
        <taxon>Desulfovibrionia</taxon>
        <taxon>Desulfovibrionales</taxon>
        <taxon>Desulfovibrionaceae</taxon>
        <taxon>Solidesulfovibrio</taxon>
    </lineage>
</organism>
<dbReference type="Proteomes" id="UP000009071">
    <property type="component" value="Chromosome"/>
</dbReference>
<feature type="transmembrane region" description="Helical" evidence="1">
    <location>
        <begin position="53"/>
        <end position="71"/>
    </location>
</feature>
<dbReference type="KEGG" id="dma:DMR_37060"/>
<evidence type="ECO:0000313" key="4">
    <source>
        <dbReference type="Proteomes" id="UP000009071"/>
    </source>
</evidence>
<dbReference type="InterPro" id="IPR000160">
    <property type="entry name" value="GGDEF_dom"/>
</dbReference>
<feature type="transmembrane region" description="Helical" evidence="1">
    <location>
        <begin position="168"/>
        <end position="186"/>
    </location>
</feature>
<dbReference type="SMART" id="SM00267">
    <property type="entry name" value="GGDEF"/>
    <property type="match status" value="1"/>
</dbReference>
<feature type="transmembrane region" description="Helical" evidence="1">
    <location>
        <begin position="118"/>
        <end position="137"/>
    </location>
</feature>
<dbReference type="InterPro" id="IPR052163">
    <property type="entry name" value="DGC-Regulatory_Protein"/>
</dbReference>
<dbReference type="SUPFAM" id="SSF55073">
    <property type="entry name" value="Nucleotide cyclase"/>
    <property type="match status" value="1"/>
</dbReference>
<dbReference type="PANTHER" id="PTHR46663">
    <property type="entry name" value="DIGUANYLATE CYCLASE DGCT-RELATED"/>
    <property type="match status" value="1"/>
</dbReference>
<dbReference type="PROSITE" id="PS50887">
    <property type="entry name" value="GGDEF"/>
    <property type="match status" value="1"/>
</dbReference>
<proteinExistence type="predicted"/>
<reference evidence="3 4" key="1">
    <citation type="journal article" date="2009" name="Genome Res.">
        <title>Whole genome sequence of Desulfovibrio magneticus strain RS-1 revealed common gene clusters in magnetotactic bacteria.</title>
        <authorList>
            <person name="Nakazawa H."/>
            <person name="Arakaki A."/>
            <person name="Narita-Yamada S."/>
            <person name="Yashiro I."/>
            <person name="Jinno K."/>
            <person name="Aoki N."/>
            <person name="Tsuruyama A."/>
            <person name="Okamura Y."/>
            <person name="Tanikawa S."/>
            <person name="Fujita N."/>
            <person name="Takeyama H."/>
            <person name="Matsunaga T."/>
        </authorList>
    </citation>
    <scope>NUCLEOTIDE SEQUENCE [LARGE SCALE GENOMIC DNA]</scope>
    <source>
        <strain evidence="4">ATCC 700980 / DSM 13731 / RS-1</strain>
    </source>
</reference>
<dbReference type="PANTHER" id="PTHR46663:SF2">
    <property type="entry name" value="GGDEF DOMAIN-CONTAINING PROTEIN"/>
    <property type="match status" value="1"/>
</dbReference>
<keyword evidence="4" id="KW-1185">Reference proteome</keyword>
<dbReference type="EMBL" id="AP010904">
    <property type="protein sequence ID" value="BAH77197.1"/>
    <property type="molecule type" value="Genomic_DNA"/>
</dbReference>
<keyword evidence="1" id="KW-1133">Transmembrane helix</keyword>
<dbReference type="OrthoDB" id="5460745at2"/>
<protein>
    <submittedName>
        <fullName evidence="3">GGDEF domain protein</fullName>
    </submittedName>
</protein>
<dbReference type="InterPro" id="IPR043128">
    <property type="entry name" value="Rev_trsase/Diguanyl_cyclase"/>
</dbReference>
<keyword evidence="1" id="KW-0812">Transmembrane</keyword>
<dbReference type="Pfam" id="PF00990">
    <property type="entry name" value="GGDEF"/>
    <property type="match status" value="1"/>
</dbReference>
<feature type="transmembrane region" description="Helical" evidence="1">
    <location>
        <begin position="144"/>
        <end position="162"/>
    </location>
</feature>
<evidence type="ECO:0000313" key="3">
    <source>
        <dbReference type="EMBL" id="BAH77197.1"/>
    </source>
</evidence>
<gene>
    <name evidence="3" type="ordered locus">DMR_37060</name>
</gene>
<dbReference type="Gene3D" id="3.30.70.270">
    <property type="match status" value="1"/>
</dbReference>
<evidence type="ECO:0000259" key="2">
    <source>
        <dbReference type="PROSITE" id="PS50887"/>
    </source>
</evidence>
<dbReference type="CDD" id="cd01949">
    <property type="entry name" value="GGDEF"/>
    <property type="match status" value="1"/>
</dbReference>
<dbReference type="HOGENOM" id="CLU_735145_0_0_7"/>